<keyword evidence="3" id="KW-1185">Reference proteome</keyword>
<sequence length="715" mass="78435">MTTAWQNYLSWNADVVEAVYPRLDHPRVVFLDIGGDARGRLAEARSIPEDHVLDDLIAGVRAALRSTGQRTAFATFVDATQRWRRNTDPTVPPPGVGLLAVFERAAEEMAQRDGMSSSNYHGQLGRLLEIDRTRASESYRAAADSLWDSLATWLDHQGGSRGRPVTFSVGGHHYIGRALAQALIRDTDRRRLEDFFLEFDLPPRSEISFDQLQDLFESWIVGSRRPTSHLRALWAKADVREHLVEAVADVLAAWDGTVSESTRTGSQGRVRLTLAERALTRSITLGLSLTLPRSDEPRAAHLHTVTGPVAIDLLPARLGTMIIRDLKHLVEPRDLLSGVIELDDSIAGRLRHNPRRLVVLRKEEMTGVWQEVSQVAVGDALTLLVRDDLELGDLLAEVSGTSWSIHNASDTADLPSGWKLIRGVTILNRPVGDIGEFDDRAALIPLSRAVVRLSGGLRLPGEATFHRGRPPVITADADGEGFTLHLFDRTDGTLSTVTEPWHSQNGQALAIDLTELDPPLDRGEYGVRMHTTSGRSSECTFTLHESDGEALVGVDEGVWHATESALAAAQIFDEAADRPGVQGVLLHTIDAVHENPVADVPSHPWWRRKRDYASIARVEVPIPSPTRVSSPASTWRTSRLRPSRRADTRQGQASACVAAADDSSDTAIATPATTARGSGIGSRWWALPRPPSKPARNANSPQRLTGTFSWMPWCA</sequence>
<dbReference type="EMBL" id="PYHR01000002">
    <property type="protein sequence ID" value="PWD51225.1"/>
    <property type="molecule type" value="Genomic_DNA"/>
</dbReference>
<dbReference type="OrthoDB" id="7056088at2"/>
<protein>
    <submittedName>
        <fullName evidence="2">Uncharacterized protein</fullName>
    </submittedName>
</protein>
<name>A0A2U1ZW60_9MICO</name>
<gene>
    <name evidence="2" type="ORF">C8046_11745</name>
</gene>
<dbReference type="RefSeq" id="WP_109229606.1">
    <property type="nucleotide sequence ID" value="NZ_PYHR01000002.1"/>
</dbReference>
<dbReference type="AlphaFoldDB" id="A0A2U1ZW60"/>
<accession>A0A2U1ZW60</accession>
<feature type="region of interest" description="Disordered" evidence="1">
    <location>
        <begin position="625"/>
        <end position="651"/>
    </location>
</feature>
<comment type="caution">
    <text evidence="2">The sequence shown here is derived from an EMBL/GenBank/DDBJ whole genome shotgun (WGS) entry which is preliminary data.</text>
</comment>
<proteinExistence type="predicted"/>
<organism evidence="2 3">
    <name type="scientific">Serinibacter arcticus</name>
    <dbReference type="NCBI Taxonomy" id="1655435"/>
    <lineage>
        <taxon>Bacteria</taxon>
        <taxon>Bacillati</taxon>
        <taxon>Actinomycetota</taxon>
        <taxon>Actinomycetes</taxon>
        <taxon>Micrococcales</taxon>
        <taxon>Beutenbergiaceae</taxon>
        <taxon>Serinibacter</taxon>
    </lineage>
</organism>
<dbReference type="Proteomes" id="UP000245166">
    <property type="component" value="Unassembled WGS sequence"/>
</dbReference>
<evidence type="ECO:0000313" key="2">
    <source>
        <dbReference type="EMBL" id="PWD51225.1"/>
    </source>
</evidence>
<evidence type="ECO:0000256" key="1">
    <source>
        <dbReference type="SAM" id="MobiDB-lite"/>
    </source>
</evidence>
<feature type="compositionally biased region" description="Polar residues" evidence="1">
    <location>
        <begin position="626"/>
        <end position="637"/>
    </location>
</feature>
<reference evidence="2 3" key="1">
    <citation type="submission" date="2018-03" db="EMBL/GenBank/DDBJ databases">
        <title>Genome assembly of novel Miniimonas species PCH200.</title>
        <authorList>
            <person name="Thakur V."/>
            <person name="Kumar V."/>
            <person name="Singh D."/>
        </authorList>
    </citation>
    <scope>NUCLEOTIDE SEQUENCE [LARGE SCALE GENOMIC DNA]</scope>
    <source>
        <strain evidence="2 3">PCH200</strain>
    </source>
</reference>
<evidence type="ECO:0000313" key="3">
    <source>
        <dbReference type="Proteomes" id="UP000245166"/>
    </source>
</evidence>